<dbReference type="InterPro" id="IPR036223">
    <property type="entry name" value="CAP_C_sf"/>
</dbReference>
<dbReference type="InterPro" id="IPR020846">
    <property type="entry name" value="MFS_dom"/>
</dbReference>
<feature type="region of interest" description="Disordered" evidence="3">
    <location>
        <begin position="821"/>
        <end position="851"/>
    </location>
</feature>
<organism evidence="7 8">
    <name type="scientific">Polypterus senegalus</name>
    <name type="common">Senegal bichir</name>
    <dbReference type="NCBI Taxonomy" id="55291"/>
    <lineage>
        <taxon>Eukaryota</taxon>
        <taxon>Metazoa</taxon>
        <taxon>Chordata</taxon>
        <taxon>Craniata</taxon>
        <taxon>Vertebrata</taxon>
        <taxon>Euteleostomi</taxon>
        <taxon>Actinopterygii</taxon>
        <taxon>Polypteriformes</taxon>
        <taxon>Polypteridae</taxon>
        <taxon>Polypterus</taxon>
    </lineage>
</organism>
<feature type="transmembrane region" description="Helical" evidence="4">
    <location>
        <begin position="758"/>
        <end position="780"/>
    </location>
</feature>
<proteinExistence type="inferred from homology"/>
<sequence length="851" mass="93884">MADLERLTERLERAVGQLEKTVLKSGPERMRFGDPAHSMEAGGVSPFVEAFDAFLSGPVEQYCSQSQEIGGDVQKHAEMVKAALNLQRQLLVTASRCQQPSDSELTVLLQPISSKVREVQEFRENNRGSKQFNHLSAISESLPALGWVTMSPKPGLFVKEMKDAAIFYTNRVLKDFKDTDKKQVEWVKSYLNIWSELQVYIKEYHPTGLTWSKTGPKVSVQCLPTTPEVPPVKRNVASSPWQRFTPRFTLPKYPVDPTARTALFAEINQGANITKVLRHVSDDQKPNKNPILKAQAGPMHSAAAFGTTLKPVSSRVTATQKTSKEMTKLPPVLELDGKKWRVENQVDAQELVISNTELKQVVYMFKCHGSTLQIKGKINSITLDNCTKVGLVFDDVVGIVDVINCKDTKIQVMGKVPTISINKTDGCHIYLSKDSTQCEIISAKSSEMNILVPDAQGEFVQQFQWDSTTQGVILSSFFYGYILTQVPGGYLAGYFGGKLFLGLGVLVTAVLTLLTPLAASLGVPYLVILRALEGFGEGVTYPAMNAMWAKWAPPLERSRLMTFSGTGAAGCIWALLWFCLVTDEPLSHPRISKQERDHITSSVGLQGKCHGWTLPFLSMLTSLPLWAIIIAHFCINWSFYTLLTTLPSYMSQVLHFSIKENGFLSAVPYFTSWVMSIICGQLADRMRERRIASTTFVRKMFTVIGSLLPAAFFIATAFIDCDYVAAMVFLTVSSTLIAANSAGFSINHIDIAPRYAGVLLGITNTFGTLPGMIAPTVVGYLTAQNALAGWKIVFYISAAILTFGGVFYTAFGSGEPQVWSKGIPEGKQRDQKSITSPTLINHPVWSPDPDE</sequence>
<gene>
    <name evidence="7" type="primary">Cap1_0</name>
    <name evidence="7" type="ORF">GTO92_0017634</name>
</gene>
<dbReference type="InterPro" id="IPR053950">
    <property type="entry name" value="CAP_N"/>
</dbReference>
<feature type="non-terminal residue" evidence="7">
    <location>
        <position position="1"/>
    </location>
</feature>
<dbReference type="Gene3D" id="2.160.20.70">
    <property type="match status" value="1"/>
</dbReference>
<evidence type="ECO:0000259" key="6">
    <source>
        <dbReference type="PROSITE" id="PS51329"/>
    </source>
</evidence>
<feature type="domain" description="C-CAP/cofactor C-like" evidence="6">
    <location>
        <begin position="330"/>
        <end position="465"/>
    </location>
</feature>
<keyword evidence="4" id="KW-1133">Transmembrane helix</keyword>
<dbReference type="InterPro" id="IPR016098">
    <property type="entry name" value="CAP/MinC_C"/>
</dbReference>
<dbReference type="InterPro" id="IPR013912">
    <property type="entry name" value="Adenylate_cyclase-assoc_CAP_C"/>
</dbReference>
<feature type="non-terminal residue" evidence="7">
    <location>
        <position position="851"/>
    </location>
</feature>
<dbReference type="PANTHER" id="PTHR10652">
    <property type="entry name" value="ADENYLYL CYCLASE-ASSOCIATED PROTEIN"/>
    <property type="match status" value="1"/>
</dbReference>
<evidence type="ECO:0000256" key="4">
    <source>
        <dbReference type="SAM" id="Phobius"/>
    </source>
</evidence>
<dbReference type="InterPro" id="IPR017901">
    <property type="entry name" value="C-CAP_CF_C-like"/>
</dbReference>
<feature type="transmembrane region" description="Helical" evidence="4">
    <location>
        <begin position="792"/>
        <end position="811"/>
    </location>
</feature>
<dbReference type="InterPro" id="IPR036259">
    <property type="entry name" value="MFS_trans_sf"/>
</dbReference>
<dbReference type="SUPFAM" id="SSF101278">
    <property type="entry name" value="N-terminal domain of adenylylcyclase associated protein, CAP"/>
    <property type="match status" value="1"/>
</dbReference>
<name>A0ABS2Z401_POLSE</name>
<dbReference type="Gene3D" id="1.25.40.330">
    <property type="entry name" value="Adenylate cyclase-associated CAP, N-terminal domain"/>
    <property type="match status" value="1"/>
</dbReference>
<feature type="domain" description="Major facilitator superfamily (MFS) profile" evidence="5">
    <location>
        <begin position="624"/>
        <end position="851"/>
    </location>
</feature>
<dbReference type="SUPFAM" id="SSF69340">
    <property type="entry name" value="C-terminal domain of adenylylcyclase associated protein"/>
    <property type="match status" value="1"/>
</dbReference>
<dbReference type="PANTHER" id="PTHR10652:SF0">
    <property type="entry name" value="ADENYLYL CYCLASE-ASSOCIATED PROTEIN"/>
    <property type="match status" value="1"/>
</dbReference>
<evidence type="ECO:0000313" key="7">
    <source>
        <dbReference type="EMBL" id="MBN3293776.1"/>
    </source>
</evidence>
<dbReference type="Pfam" id="PF08603">
    <property type="entry name" value="CAP_C"/>
    <property type="match status" value="1"/>
</dbReference>
<dbReference type="Pfam" id="PF07690">
    <property type="entry name" value="MFS_1"/>
    <property type="match status" value="1"/>
</dbReference>
<keyword evidence="8" id="KW-1185">Reference proteome</keyword>
<evidence type="ECO:0000313" key="8">
    <source>
        <dbReference type="Proteomes" id="UP001166052"/>
    </source>
</evidence>
<feature type="transmembrane region" description="Helical" evidence="4">
    <location>
        <begin position="725"/>
        <end position="746"/>
    </location>
</feature>
<reference evidence="7" key="1">
    <citation type="journal article" date="2021" name="Cell">
        <title>Tracing the genetic footprints of vertebrate landing in non-teleost ray-finned fishes.</title>
        <authorList>
            <person name="Bi X."/>
            <person name="Wang K."/>
            <person name="Yang L."/>
            <person name="Pan H."/>
            <person name="Jiang H."/>
            <person name="Wei Q."/>
            <person name="Fang M."/>
            <person name="Yu H."/>
            <person name="Zhu C."/>
            <person name="Cai Y."/>
            <person name="He Y."/>
            <person name="Gan X."/>
            <person name="Zeng H."/>
            <person name="Yu D."/>
            <person name="Zhu Y."/>
            <person name="Jiang H."/>
            <person name="Qiu Q."/>
            <person name="Yang H."/>
            <person name="Zhang Y.E."/>
            <person name="Wang W."/>
            <person name="Zhu M."/>
            <person name="He S."/>
            <person name="Zhang G."/>
        </authorList>
    </citation>
    <scope>NUCLEOTIDE SEQUENCE</scope>
    <source>
        <strain evidence="7">Bchr_001</strain>
    </source>
</reference>
<dbReference type="InterPro" id="IPR001837">
    <property type="entry name" value="Adenylate_cyclase-assoc_CAP"/>
</dbReference>
<dbReference type="Pfam" id="PF21938">
    <property type="entry name" value="CAP_N"/>
    <property type="match status" value="1"/>
</dbReference>
<feature type="transmembrane region" description="Helical" evidence="4">
    <location>
        <begin position="499"/>
        <end position="519"/>
    </location>
</feature>
<accession>A0ABS2Z401</accession>
<evidence type="ECO:0000256" key="3">
    <source>
        <dbReference type="SAM" id="MobiDB-lite"/>
    </source>
</evidence>
<dbReference type="SMART" id="SM00673">
    <property type="entry name" value="CARP"/>
    <property type="match status" value="2"/>
</dbReference>
<evidence type="ECO:0000256" key="1">
    <source>
        <dbReference type="ARBA" id="ARBA00004141"/>
    </source>
</evidence>
<dbReference type="PROSITE" id="PS50850">
    <property type="entry name" value="MFS"/>
    <property type="match status" value="1"/>
</dbReference>
<keyword evidence="4" id="KW-0812">Transmembrane</keyword>
<dbReference type="InterPro" id="IPR036222">
    <property type="entry name" value="CAP_N_sf"/>
</dbReference>
<dbReference type="EMBL" id="JAAWVN010023023">
    <property type="protein sequence ID" value="MBN3293776.1"/>
    <property type="molecule type" value="Genomic_DNA"/>
</dbReference>
<feature type="transmembrane region" description="Helical" evidence="4">
    <location>
        <begin position="696"/>
        <end position="719"/>
    </location>
</feature>
<dbReference type="PROSITE" id="PS51329">
    <property type="entry name" value="C_CAP_COFACTOR_C"/>
    <property type="match status" value="1"/>
</dbReference>
<evidence type="ECO:0000256" key="2">
    <source>
        <dbReference type="ARBA" id="ARBA00007659"/>
    </source>
</evidence>
<feature type="transmembrane region" description="Helical" evidence="4">
    <location>
        <begin position="472"/>
        <end position="492"/>
    </location>
</feature>
<dbReference type="InterPro" id="IPR011701">
    <property type="entry name" value="MFS"/>
</dbReference>
<dbReference type="Gene3D" id="1.20.1250.20">
    <property type="entry name" value="MFS general substrate transporter like domains"/>
    <property type="match status" value="1"/>
</dbReference>
<comment type="subcellular location">
    <subcellularLocation>
        <location evidence="1">Membrane</location>
        <topology evidence="1">Multi-pass membrane protein</topology>
    </subcellularLocation>
</comment>
<comment type="similarity">
    <text evidence="2">Belongs to the CAP family.</text>
</comment>
<comment type="caution">
    <text evidence="7">The sequence shown here is derived from an EMBL/GenBank/DDBJ whole genome shotgun (WGS) entry which is preliminary data.</text>
</comment>
<dbReference type="SUPFAM" id="SSF103473">
    <property type="entry name" value="MFS general substrate transporter"/>
    <property type="match status" value="1"/>
</dbReference>
<feature type="transmembrane region" description="Helical" evidence="4">
    <location>
        <begin position="623"/>
        <end position="643"/>
    </location>
</feature>
<evidence type="ECO:0000259" key="5">
    <source>
        <dbReference type="PROSITE" id="PS50850"/>
    </source>
</evidence>
<dbReference type="InterPro" id="IPR006599">
    <property type="entry name" value="CARP_motif"/>
</dbReference>
<keyword evidence="4" id="KW-0472">Membrane</keyword>
<feature type="transmembrane region" description="Helical" evidence="4">
    <location>
        <begin position="560"/>
        <end position="581"/>
    </location>
</feature>
<feature type="transmembrane region" description="Helical" evidence="4">
    <location>
        <begin position="663"/>
        <end position="684"/>
    </location>
</feature>
<dbReference type="Proteomes" id="UP001166052">
    <property type="component" value="Unassembled WGS sequence"/>
</dbReference>
<protein>
    <submittedName>
        <fullName evidence="7">CAP1 protein</fullName>
    </submittedName>
</protein>